<dbReference type="Pfam" id="PF00255">
    <property type="entry name" value="GSHPx"/>
    <property type="match status" value="1"/>
</dbReference>
<reference evidence="6 7" key="1">
    <citation type="submission" date="2018-11" db="EMBL/GenBank/DDBJ databases">
        <authorList>
            <consortium name="Pathogen Informatics"/>
        </authorList>
    </citation>
    <scope>NUCLEOTIDE SEQUENCE [LARGE SCALE GENOMIC DNA]</scope>
    <source>
        <strain evidence="6 7">Zambia</strain>
    </source>
</reference>
<keyword evidence="2 5" id="KW-0575">Peroxidase</keyword>
<keyword evidence="4 5" id="KW-0560">Oxidoreductase</keyword>
<name>A0A183MYN6_9TREM</name>
<dbReference type="AlphaFoldDB" id="A0A183MYN6"/>
<evidence type="ECO:0000313" key="6">
    <source>
        <dbReference type="EMBL" id="VDP38481.1"/>
    </source>
</evidence>
<dbReference type="PROSITE" id="PS00763">
    <property type="entry name" value="GLUTATHIONE_PEROXID_2"/>
    <property type="match status" value="1"/>
</dbReference>
<dbReference type="PROSITE" id="PS51355">
    <property type="entry name" value="GLUTATHIONE_PEROXID_3"/>
    <property type="match status" value="1"/>
</dbReference>
<dbReference type="PANTHER" id="PTHR11592:SF134">
    <property type="entry name" value="PHOSPHOLIPID HYDROPEROXIDE GLUTATHIONE PEROXIDASE"/>
    <property type="match status" value="1"/>
</dbReference>
<sequence length="183" mass="21069">MFCRALFKPPKSLFATGCAVMVRCGLSHFFLKSSSHKSWNSIYEFTVKDINGVDVSLEKYRFVRYSSCATDKNYRQLQEMHTRLVGKGLRILAFPCNQFGGQEPWAESEIKKFVTEKYGVQFDMFSKIKVNGSDADDLYKFLKSRLHGTLTNDIKWNFSKFLIDRQGQPVKRYSPTTAPNVSC</sequence>
<dbReference type="CDD" id="cd00340">
    <property type="entry name" value="GSH_Peroxidase"/>
    <property type="match status" value="1"/>
</dbReference>
<dbReference type="Proteomes" id="UP000277204">
    <property type="component" value="Unassembled WGS sequence"/>
</dbReference>
<evidence type="ECO:0000256" key="3">
    <source>
        <dbReference type="ARBA" id="ARBA00022933"/>
    </source>
</evidence>
<dbReference type="Gene3D" id="3.40.30.10">
    <property type="entry name" value="Glutaredoxin"/>
    <property type="match status" value="1"/>
</dbReference>
<dbReference type="InterPro" id="IPR000889">
    <property type="entry name" value="Glutathione_peroxidase"/>
</dbReference>
<dbReference type="PRINTS" id="PR01011">
    <property type="entry name" value="GLUTPROXDASE"/>
</dbReference>
<proteinExistence type="inferred from homology"/>
<dbReference type="GO" id="GO:0006979">
    <property type="term" value="P:response to oxidative stress"/>
    <property type="evidence" value="ECO:0007669"/>
    <property type="project" value="InterPro"/>
</dbReference>
<keyword evidence="3" id="KW-0712">Selenocysteine</keyword>
<comment type="similarity">
    <text evidence="1 5">Belongs to the glutathione peroxidase family.</text>
</comment>
<evidence type="ECO:0000256" key="4">
    <source>
        <dbReference type="ARBA" id="ARBA00023002"/>
    </source>
</evidence>
<evidence type="ECO:0000256" key="2">
    <source>
        <dbReference type="ARBA" id="ARBA00022559"/>
    </source>
</evidence>
<evidence type="ECO:0000313" key="7">
    <source>
        <dbReference type="Proteomes" id="UP000277204"/>
    </source>
</evidence>
<dbReference type="STRING" id="48269.A0A183MYN6"/>
<dbReference type="PANTHER" id="PTHR11592">
    <property type="entry name" value="GLUTATHIONE PEROXIDASE"/>
    <property type="match status" value="1"/>
</dbReference>
<dbReference type="InterPro" id="IPR029760">
    <property type="entry name" value="GPX_CS"/>
</dbReference>
<gene>
    <name evidence="6" type="ORF">SMRZ_LOCUS21161</name>
</gene>
<dbReference type="PIRSF" id="PIRSF000303">
    <property type="entry name" value="Glutathion_perox"/>
    <property type="match status" value="1"/>
</dbReference>
<dbReference type="EMBL" id="UZAI01018595">
    <property type="protein sequence ID" value="VDP38481.1"/>
    <property type="molecule type" value="Genomic_DNA"/>
</dbReference>
<protein>
    <recommendedName>
        <fullName evidence="5">Glutathione peroxidase</fullName>
    </recommendedName>
</protein>
<evidence type="ECO:0000256" key="5">
    <source>
        <dbReference type="RuleBase" id="RU000499"/>
    </source>
</evidence>
<accession>A0A183MYN6</accession>
<dbReference type="FunFam" id="3.40.30.10:FF:000545">
    <property type="entry name" value="Glutathione peroxidase"/>
    <property type="match status" value="1"/>
</dbReference>
<dbReference type="InterPro" id="IPR036249">
    <property type="entry name" value="Thioredoxin-like_sf"/>
</dbReference>
<keyword evidence="7" id="KW-1185">Reference proteome</keyword>
<evidence type="ECO:0000256" key="1">
    <source>
        <dbReference type="ARBA" id="ARBA00006926"/>
    </source>
</evidence>
<organism evidence="6 7">
    <name type="scientific">Schistosoma margrebowiei</name>
    <dbReference type="NCBI Taxonomy" id="48269"/>
    <lineage>
        <taxon>Eukaryota</taxon>
        <taxon>Metazoa</taxon>
        <taxon>Spiralia</taxon>
        <taxon>Lophotrochozoa</taxon>
        <taxon>Platyhelminthes</taxon>
        <taxon>Trematoda</taxon>
        <taxon>Digenea</taxon>
        <taxon>Strigeidida</taxon>
        <taxon>Schistosomatoidea</taxon>
        <taxon>Schistosomatidae</taxon>
        <taxon>Schistosoma</taxon>
    </lineage>
</organism>
<dbReference type="GO" id="GO:0004601">
    <property type="term" value="F:peroxidase activity"/>
    <property type="evidence" value="ECO:0007669"/>
    <property type="project" value="UniProtKB-KW"/>
</dbReference>
<dbReference type="SUPFAM" id="SSF52833">
    <property type="entry name" value="Thioredoxin-like"/>
    <property type="match status" value="1"/>
</dbReference>